<accession>A0A7S4BI60</accession>
<evidence type="ECO:0000313" key="3">
    <source>
        <dbReference type="EMBL" id="CAE0766712.1"/>
    </source>
</evidence>
<name>A0A7S4BI60_CHRCT</name>
<proteinExistence type="predicted"/>
<evidence type="ECO:0008006" key="4">
    <source>
        <dbReference type="Google" id="ProtNLM"/>
    </source>
</evidence>
<reference evidence="3" key="1">
    <citation type="submission" date="2021-01" db="EMBL/GenBank/DDBJ databases">
        <authorList>
            <person name="Corre E."/>
            <person name="Pelletier E."/>
            <person name="Niang G."/>
            <person name="Scheremetjew M."/>
            <person name="Finn R."/>
            <person name="Kale V."/>
            <person name="Holt S."/>
            <person name="Cochrane G."/>
            <person name="Meng A."/>
            <person name="Brown T."/>
            <person name="Cohen L."/>
        </authorList>
    </citation>
    <scope>NUCLEOTIDE SEQUENCE</scope>
    <source>
        <strain evidence="3">CCMP645</strain>
    </source>
</reference>
<evidence type="ECO:0000256" key="1">
    <source>
        <dbReference type="SAM" id="Phobius"/>
    </source>
</evidence>
<feature type="chain" id="PRO_5031510339" description="Secreted protein" evidence="2">
    <location>
        <begin position="26"/>
        <end position="179"/>
    </location>
</feature>
<keyword evidence="2" id="KW-0732">Signal</keyword>
<keyword evidence="1" id="KW-1133">Transmembrane helix</keyword>
<dbReference type="AlphaFoldDB" id="A0A7S4BI60"/>
<feature type="transmembrane region" description="Helical" evidence="1">
    <location>
        <begin position="95"/>
        <end position="112"/>
    </location>
</feature>
<keyword evidence="1" id="KW-0472">Membrane</keyword>
<dbReference type="EMBL" id="HBIZ01030332">
    <property type="protein sequence ID" value="CAE0766712.1"/>
    <property type="molecule type" value="Transcribed_RNA"/>
</dbReference>
<evidence type="ECO:0000256" key="2">
    <source>
        <dbReference type="SAM" id="SignalP"/>
    </source>
</evidence>
<protein>
    <recommendedName>
        <fullName evidence="4">Secreted protein</fullName>
    </recommendedName>
</protein>
<organism evidence="3">
    <name type="scientific">Chrysotila carterae</name>
    <name type="common">Marine alga</name>
    <name type="synonym">Syracosphaera carterae</name>
    <dbReference type="NCBI Taxonomy" id="13221"/>
    <lineage>
        <taxon>Eukaryota</taxon>
        <taxon>Haptista</taxon>
        <taxon>Haptophyta</taxon>
        <taxon>Prymnesiophyceae</taxon>
        <taxon>Isochrysidales</taxon>
        <taxon>Isochrysidaceae</taxon>
        <taxon>Chrysotila</taxon>
    </lineage>
</organism>
<gene>
    <name evidence="3" type="ORF">PCAR00345_LOCUS19324</name>
</gene>
<keyword evidence="1" id="KW-0812">Transmembrane</keyword>
<feature type="signal peptide" evidence="2">
    <location>
        <begin position="1"/>
        <end position="25"/>
    </location>
</feature>
<sequence length="179" mass="20826">MMMVMMMVVMLLLMLMMMIVMPIQADAARVADGDQADSCRFSCARAFKVLGVHLHQLSDQELLELCRTLHARVLVRGTDRGLQCLRLRLRLRLRLLLMMMMMLMVFTTLRFLNRERLAPHTTHGHILRRVAIRLVMRGRCVALGAHEHDLLLVRRQQVRAHDVDSILGDGRRRFRDSPF</sequence>